<organism evidence="3 4">
    <name type="scientific">Botrytis tulipae</name>
    <dbReference type="NCBI Taxonomy" id="87230"/>
    <lineage>
        <taxon>Eukaryota</taxon>
        <taxon>Fungi</taxon>
        <taxon>Dikarya</taxon>
        <taxon>Ascomycota</taxon>
        <taxon>Pezizomycotina</taxon>
        <taxon>Leotiomycetes</taxon>
        <taxon>Helotiales</taxon>
        <taxon>Sclerotiniaceae</taxon>
        <taxon>Botrytis</taxon>
    </lineage>
</organism>
<feature type="coiled-coil region" evidence="1">
    <location>
        <begin position="345"/>
        <end position="411"/>
    </location>
</feature>
<feature type="compositionally biased region" description="Polar residues" evidence="2">
    <location>
        <begin position="886"/>
        <end position="910"/>
    </location>
</feature>
<dbReference type="AlphaFoldDB" id="A0A4Z1E9Z6"/>
<accession>A0A4Z1E9Z6</accession>
<feature type="compositionally biased region" description="Basic residues" evidence="2">
    <location>
        <begin position="211"/>
        <end position="223"/>
    </location>
</feature>
<evidence type="ECO:0000313" key="4">
    <source>
        <dbReference type="Proteomes" id="UP000297777"/>
    </source>
</evidence>
<dbReference type="Proteomes" id="UP000297777">
    <property type="component" value="Unassembled WGS sequence"/>
</dbReference>
<proteinExistence type="predicted"/>
<dbReference type="EMBL" id="PQXH01000277">
    <property type="protein sequence ID" value="TGO07428.1"/>
    <property type="molecule type" value="Genomic_DNA"/>
</dbReference>
<evidence type="ECO:0000313" key="3">
    <source>
        <dbReference type="EMBL" id="TGO07428.1"/>
    </source>
</evidence>
<name>A0A4Z1E9Z6_9HELO</name>
<keyword evidence="4" id="KW-1185">Reference proteome</keyword>
<feature type="compositionally biased region" description="Basic and acidic residues" evidence="2">
    <location>
        <begin position="870"/>
        <end position="883"/>
    </location>
</feature>
<evidence type="ECO:0000256" key="2">
    <source>
        <dbReference type="SAM" id="MobiDB-lite"/>
    </source>
</evidence>
<reference evidence="3 4" key="1">
    <citation type="submission" date="2017-12" db="EMBL/GenBank/DDBJ databases">
        <title>Comparative genomics of Botrytis spp.</title>
        <authorList>
            <person name="Valero-Jimenez C.A."/>
            <person name="Tapia P."/>
            <person name="Veloso J."/>
            <person name="Silva-Moreno E."/>
            <person name="Staats M."/>
            <person name="Valdes J.H."/>
            <person name="Van Kan J.A.L."/>
        </authorList>
    </citation>
    <scope>NUCLEOTIDE SEQUENCE [LARGE SCALE GENOMIC DNA]</scope>
    <source>
        <strain evidence="3 4">Bt9001</strain>
    </source>
</reference>
<sequence>MSTSAPNTAELPEIISRIRYLETCTEENPSLWHKPAYRSAVNETLWKLNGRLTDHIDLKIFQDKEHLENFLGCSRTITSAIERLGLVAINEFNREPEPQSNVVANAENSSIEQASNPAAELGIYQEEDYILDDNLVTTGSRSSIDRSEDFDRVFTRHSDNQLALFPTTSLDDNPLNADGSSIADDESYTGKDNVCAKKISTAERDKPSQPMKKKKKKKSKKKKITVENSAEEATITTIETSHSPNLVLPMAKDYLSPASSTLDRLIAPSDAGKNCLDQAVVTTSFSETQQTVLKFTMKKASEELTAELMENFKRYMIKDRECIKRLEEARQQLFEGLKAEYGKALADLTKKYEAIKFENKNLKADRNKELEKLRKENSILHEKSSTLDQEVTELREEIQLLNSKSVKEESQLLPEAVVGHAEELDFIIRHQCHIIAYEKVPKTYDTINRREEKEDENKPSTRLKFAFKTLQGVSSWDITTYQYMSEGARKLCKVMKKIRVSNAILRARCQWYWNELHQAEQTKKKSLVSLLEMEKSAIMFEAETFDLKDRIRELEKSLNIKKRPPGLRAINREKEVMQERFGILELTISELKDEVNSLKEDNSKLLERKEALLKNSATGELRQTAQIEEELCEEQLKTKRLSSQTQELQEKVKALEEERAIVKPLIDVGVAVRKRFFEQAKYTVSSDEVFSRVDYKIIKEGNDRCHRAYCLTDAALFKLFYLSGSTNEALYNKIYHVTSYEYVTRYPYKLCQAIDSKASIKTVRAINDSNTSQELRTEAEQLFSFIVNCYIANPQEDIFDANKEVTGWLSQLKDLEGQIVRIGRSIEYRGYVENTTDEGKTSHTGGLDWDVREPGDMGGTGDWTVGEPGDSTRHGDWDIKQPDHMASSNDWATTNDSAWTSSSQRPSAFG</sequence>
<evidence type="ECO:0000256" key="1">
    <source>
        <dbReference type="SAM" id="Coils"/>
    </source>
</evidence>
<gene>
    <name evidence="3" type="ORF">BTUL_0278g00110</name>
</gene>
<protein>
    <submittedName>
        <fullName evidence="3">Uncharacterized protein</fullName>
    </submittedName>
</protein>
<keyword evidence="1" id="KW-0175">Coiled coil</keyword>
<comment type="caution">
    <text evidence="3">The sequence shown here is derived from an EMBL/GenBank/DDBJ whole genome shotgun (WGS) entry which is preliminary data.</text>
</comment>
<dbReference type="OrthoDB" id="3519301at2759"/>
<feature type="coiled-coil region" evidence="1">
    <location>
        <begin position="581"/>
        <end position="658"/>
    </location>
</feature>
<feature type="region of interest" description="Disordered" evidence="2">
    <location>
        <begin position="835"/>
        <end position="910"/>
    </location>
</feature>
<feature type="region of interest" description="Disordered" evidence="2">
    <location>
        <begin position="198"/>
        <end position="229"/>
    </location>
</feature>